<evidence type="ECO:0000313" key="4">
    <source>
        <dbReference type="Proteomes" id="UP001165122"/>
    </source>
</evidence>
<evidence type="ECO:0000256" key="2">
    <source>
        <dbReference type="SAM" id="Phobius"/>
    </source>
</evidence>
<evidence type="ECO:0000313" key="3">
    <source>
        <dbReference type="EMBL" id="GMI16793.1"/>
    </source>
</evidence>
<feature type="region of interest" description="Disordered" evidence="1">
    <location>
        <begin position="175"/>
        <end position="198"/>
    </location>
</feature>
<name>A0A9W7FRR3_9STRA</name>
<organism evidence="3 4">
    <name type="scientific">Triparma laevis f. longispina</name>
    <dbReference type="NCBI Taxonomy" id="1714387"/>
    <lineage>
        <taxon>Eukaryota</taxon>
        <taxon>Sar</taxon>
        <taxon>Stramenopiles</taxon>
        <taxon>Ochrophyta</taxon>
        <taxon>Bolidophyceae</taxon>
        <taxon>Parmales</taxon>
        <taxon>Triparmaceae</taxon>
        <taxon>Triparma</taxon>
    </lineage>
</organism>
<feature type="transmembrane region" description="Helical" evidence="2">
    <location>
        <begin position="70"/>
        <end position="93"/>
    </location>
</feature>
<keyword evidence="2" id="KW-0472">Membrane</keyword>
<dbReference type="EMBL" id="BRXW01000266">
    <property type="protein sequence ID" value="GMI16793.1"/>
    <property type="molecule type" value="Genomic_DNA"/>
</dbReference>
<dbReference type="Proteomes" id="UP001165122">
    <property type="component" value="Unassembled WGS sequence"/>
</dbReference>
<proteinExistence type="predicted"/>
<accession>A0A9W7FRR3</accession>
<dbReference type="OrthoDB" id="46152at2759"/>
<comment type="caution">
    <text evidence="3">The sequence shown here is derived from an EMBL/GenBank/DDBJ whole genome shotgun (WGS) entry which is preliminary data.</text>
</comment>
<feature type="transmembrane region" description="Helical" evidence="2">
    <location>
        <begin position="212"/>
        <end position="233"/>
    </location>
</feature>
<keyword evidence="4" id="KW-1185">Reference proteome</keyword>
<reference evidence="4" key="1">
    <citation type="journal article" date="2023" name="Commun. Biol.">
        <title>Genome analysis of Parmales, the sister group of diatoms, reveals the evolutionary specialization of diatoms from phago-mixotrophs to photoautotrophs.</title>
        <authorList>
            <person name="Ban H."/>
            <person name="Sato S."/>
            <person name="Yoshikawa S."/>
            <person name="Yamada K."/>
            <person name="Nakamura Y."/>
            <person name="Ichinomiya M."/>
            <person name="Sato N."/>
            <person name="Blanc-Mathieu R."/>
            <person name="Endo H."/>
            <person name="Kuwata A."/>
            <person name="Ogata H."/>
        </authorList>
    </citation>
    <scope>NUCLEOTIDE SEQUENCE [LARGE SCALE GENOMIC DNA]</scope>
    <source>
        <strain evidence="4">NIES 3700</strain>
    </source>
</reference>
<evidence type="ECO:0008006" key="5">
    <source>
        <dbReference type="Google" id="ProtNLM"/>
    </source>
</evidence>
<gene>
    <name evidence="3" type="ORF">TrLO_g2140</name>
</gene>
<protein>
    <recommendedName>
        <fullName evidence="5">Late embryogenesis abundant protein LEA-2 subgroup domain-containing protein</fullName>
    </recommendedName>
</protein>
<dbReference type="AlphaFoldDB" id="A0A9W7FRR3"/>
<keyword evidence="2" id="KW-0812">Transmembrane</keyword>
<sequence>MAASSACADIKDCQSCTNSSWSCHWCDFDDACHAVGSIYGCAFGVECYNIDRCMRTTPEPAGDLPPPATVLALVITFSILAFCCFSCCLLVGWNVKKAYIDLLPYKPPPNPNEMKKEDLSTKLFEMSTAATNWASSLTNSEKKRRKSRGPSLDLGEDLDYDLALVENDQNQAIAEANRPDSPTPQTPPSSSSSPLNSPPPSHPVHCLWRCCWGIYALALVLIVVVSTLTLGLWPHYPEYNMCSDELDWGSIVSGMESLKPQASFQLLASIYNPNYLNLFVNQGSGVLRHGNDNVGILDFGENVEIRGNSITDVLITATFIPSEWETLSLSAEYYAGTLEFMVDATVTVGIPALGYTGSSEWKNYLIKIGGSYDDRSLCACQNW</sequence>
<keyword evidence="2" id="KW-1133">Transmembrane helix</keyword>
<evidence type="ECO:0000256" key="1">
    <source>
        <dbReference type="SAM" id="MobiDB-lite"/>
    </source>
</evidence>